<dbReference type="InterPro" id="IPR007420">
    <property type="entry name" value="DUF465"/>
</dbReference>
<protein>
    <recommendedName>
        <fullName evidence="3">GTP-binding protein</fullName>
    </recommendedName>
</protein>
<evidence type="ECO:0000313" key="2">
    <source>
        <dbReference type="Proteomes" id="UP000318422"/>
    </source>
</evidence>
<keyword evidence="2" id="KW-1185">Reference proteome</keyword>
<evidence type="ECO:0000313" key="1">
    <source>
        <dbReference type="EMBL" id="GEC94513.1"/>
    </source>
</evidence>
<organism evidence="1 2">
    <name type="scientific">Zoogloea ramigera</name>
    <dbReference type="NCBI Taxonomy" id="350"/>
    <lineage>
        <taxon>Bacteria</taxon>
        <taxon>Pseudomonadati</taxon>
        <taxon>Pseudomonadota</taxon>
        <taxon>Betaproteobacteria</taxon>
        <taxon>Rhodocyclales</taxon>
        <taxon>Zoogloeaceae</taxon>
        <taxon>Zoogloea</taxon>
    </lineage>
</organism>
<evidence type="ECO:0008006" key="3">
    <source>
        <dbReference type="Google" id="ProtNLM"/>
    </source>
</evidence>
<dbReference type="EMBL" id="BJNV01000007">
    <property type="protein sequence ID" value="GEC94513.1"/>
    <property type="molecule type" value="Genomic_DNA"/>
</dbReference>
<dbReference type="InterPro" id="IPR038444">
    <property type="entry name" value="DUF465_sf"/>
</dbReference>
<proteinExistence type="predicted"/>
<comment type="caution">
    <text evidence="1">The sequence shown here is derived from an EMBL/GenBank/DDBJ whole genome shotgun (WGS) entry which is preliminary data.</text>
</comment>
<dbReference type="RefSeq" id="WP_141349267.1">
    <property type="nucleotide sequence ID" value="NZ_BJNV01000007.1"/>
</dbReference>
<name>A0A4Y4CTD5_ZOORA</name>
<accession>A0A4Y4CTD5</accession>
<reference evidence="1 2" key="1">
    <citation type="submission" date="2019-06" db="EMBL/GenBank/DDBJ databases">
        <title>Whole genome shotgun sequence of Zoogloea ramigera NBRC 15342.</title>
        <authorList>
            <person name="Hosoyama A."/>
            <person name="Uohara A."/>
            <person name="Ohji S."/>
            <person name="Ichikawa N."/>
        </authorList>
    </citation>
    <scope>NUCLEOTIDE SEQUENCE [LARGE SCALE GENOMIC DNA]</scope>
    <source>
        <strain evidence="1 2">NBRC 15342</strain>
    </source>
</reference>
<dbReference type="Pfam" id="PF04325">
    <property type="entry name" value="DUF465"/>
    <property type="match status" value="1"/>
</dbReference>
<dbReference type="Proteomes" id="UP000318422">
    <property type="component" value="Unassembled WGS sequence"/>
</dbReference>
<gene>
    <name evidence="1" type="ORF">ZRA01_05860</name>
</gene>
<dbReference type="Gene3D" id="6.10.280.50">
    <property type="match status" value="1"/>
</dbReference>
<dbReference type="AlphaFoldDB" id="A0A4Y4CTD5"/>
<sequence>MQQHDLVHELPEFKAKVEALKASDGQFSRLVDEYEEVNRHVVSVESNVEPATDFALEDMKKRRLKLKDQLYDILKSA</sequence>
<dbReference type="OrthoDB" id="5616367at2"/>